<dbReference type="HOGENOM" id="CLU_1081832_0_0_1"/>
<dbReference type="Proteomes" id="UP000001056">
    <property type="component" value="Unassembled WGS sequence"/>
</dbReference>
<dbReference type="EMBL" id="CH408035">
    <property type="protein sequence ID" value="EAQ84211.1"/>
    <property type="molecule type" value="Genomic_DNA"/>
</dbReference>
<reference evidence="3" key="1">
    <citation type="journal article" date="2015" name="Genome Announc.">
        <title>Draft genome sequence of the cellulolytic fungus Chaetomium globosum.</title>
        <authorList>
            <person name="Cuomo C.A."/>
            <person name="Untereiner W.A."/>
            <person name="Ma L.-J."/>
            <person name="Grabherr M."/>
            <person name="Birren B.W."/>
        </authorList>
    </citation>
    <scope>NUCLEOTIDE SEQUENCE [LARGE SCALE GENOMIC DNA]</scope>
    <source>
        <strain evidence="3">ATCC 6205 / CBS 148.51 / DSM 1962 / NBRC 6347 / NRRL 1970</strain>
    </source>
</reference>
<dbReference type="AlphaFoldDB" id="Q2GN39"/>
<feature type="region of interest" description="Disordered" evidence="1">
    <location>
        <begin position="164"/>
        <end position="257"/>
    </location>
</feature>
<dbReference type="VEuPathDB" id="FungiDB:CHGG_10615"/>
<dbReference type="OrthoDB" id="10377350at2759"/>
<sequence length="257" mass="28206">MTDAIPTTNNGAEHAMEQGGEYKRGATWIKRRGNLTARPTWKELFDYGSGCCKWVIANNNVDGECFTRATNNCYVATLCYHHWDANTDKKHWEIFHSTIPRTRFFDLLWDNGNKEAPIWHAATKKCRGVNRQVHAEDGVLYCFEREHKRCPGPGQERLRIVVQFRQQQQQQPRPGTAGSGKSGSTAYGSEVFDGSEVISARGMVEGAGPPNPKPQPPAGGSSPSSVAQLTRGMSALSVGRHGPVPPPGHPASRPSSP</sequence>
<dbReference type="InParanoid" id="Q2GN39"/>
<evidence type="ECO:0000256" key="1">
    <source>
        <dbReference type="SAM" id="MobiDB-lite"/>
    </source>
</evidence>
<organism evidence="2 3">
    <name type="scientific">Chaetomium globosum (strain ATCC 6205 / CBS 148.51 / DSM 1962 / NBRC 6347 / NRRL 1970)</name>
    <name type="common">Soil fungus</name>
    <dbReference type="NCBI Taxonomy" id="306901"/>
    <lineage>
        <taxon>Eukaryota</taxon>
        <taxon>Fungi</taxon>
        <taxon>Dikarya</taxon>
        <taxon>Ascomycota</taxon>
        <taxon>Pezizomycotina</taxon>
        <taxon>Sordariomycetes</taxon>
        <taxon>Sordariomycetidae</taxon>
        <taxon>Sordariales</taxon>
        <taxon>Chaetomiaceae</taxon>
        <taxon>Chaetomium</taxon>
    </lineage>
</organism>
<evidence type="ECO:0000313" key="3">
    <source>
        <dbReference type="Proteomes" id="UP000001056"/>
    </source>
</evidence>
<dbReference type="GeneID" id="4396206"/>
<dbReference type="RefSeq" id="XP_001228542.1">
    <property type="nucleotide sequence ID" value="XM_001228541.1"/>
</dbReference>
<evidence type="ECO:0000313" key="2">
    <source>
        <dbReference type="EMBL" id="EAQ84211.1"/>
    </source>
</evidence>
<feature type="compositionally biased region" description="Low complexity" evidence="1">
    <location>
        <begin position="218"/>
        <end position="228"/>
    </location>
</feature>
<proteinExistence type="predicted"/>
<keyword evidence="3" id="KW-1185">Reference proteome</keyword>
<protein>
    <submittedName>
        <fullName evidence="2">Uncharacterized protein</fullName>
    </submittedName>
</protein>
<gene>
    <name evidence="2" type="ORF">CHGG_10615</name>
</gene>
<name>Q2GN39_CHAGB</name>
<accession>Q2GN39</accession>